<keyword evidence="1" id="KW-0472">Membrane</keyword>
<feature type="transmembrane region" description="Helical" evidence="1">
    <location>
        <begin position="87"/>
        <end position="106"/>
    </location>
</feature>
<evidence type="ECO:0000256" key="1">
    <source>
        <dbReference type="SAM" id="Phobius"/>
    </source>
</evidence>
<name>A0ABU2P2G2_9ACTN</name>
<comment type="caution">
    <text evidence="2">The sequence shown here is derived from an EMBL/GenBank/DDBJ whole genome shotgun (WGS) entry which is preliminary data.</text>
</comment>
<dbReference type="RefSeq" id="WP_311678629.1">
    <property type="nucleotide sequence ID" value="NZ_JAVREU010000001.1"/>
</dbReference>
<organism evidence="2 3">
    <name type="scientific">Streptomyces dubilierae</name>
    <dbReference type="NCBI Taxonomy" id="3075533"/>
    <lineage>
        <taxon>Bacteria</taxon>
        <taxon>Bacillati</taxon>
        <taxon>Actinomycetota</taxon>
        <taxon>Actinomycetes</taxon>
        <taxon>Kitasatosporales</taxon>
        <taxon>Streptomycetaceae</taxon>
        <taxon>Streptomyces</taxon>
    </lineage>
</organism>
<feature type="transmembrane region" description="Helical" evidence="1">
    <location>
        <begin position="235"/>
        <end position="256"/>
    </location>
</feature>
<feature type="transmembrane region" description="Helical" evidence="1">
    <location>
        <begin position="118"/>
        <end position="140"/>
    </location>
</feature>
<reference evidence="3" key="1">
    <citation type="submission" date="2023-07" db="EMBL/GenBank/DDBJ databases">
        <title>30 novel species of actinomycetes from the DSMZ collection.</title>
        <authorList>
            <person name="Nouioui I."/>
        </authorList>
    </citation>
    <scope>NUCLEOTIDE SEQUENCE [LARGE SCALE GENOMIC DNA]</scope>
    <source>
        <strain evidence="3">DSM 41921</strain>
    </source>
</reference>
<keyword evidence="3" id="KW-1185">Reference proteome</keyword>
<proteinExistence type="predicted"/>
<evidence type="ECO:0000313" key="2">
    <source>
        <dbReference type="EMBL" id="MDT0386331.1"/>
    </source>
</evidence>
<gene>
    <name evidence="2" type="ORF">RM641_02735</name>
</gene>
<dbReference type="EMBL" id="JAVREU010000001">
    <property type="protein sequence ID" value="MDT0386331.1"/>
    <property type="molecule type" value="Genomic_DNA"/>
</dbReference>
<keyword evidence="1" id="KW-1133">Transmembrane helix</keyword>
<dbReference type="Proteomes" id="UP001183586">
    <property type="component" value="Unassembled WGS sequence"/>
</dbReference>
<feature type="transmembrane region" description="Helical" evidence="1">
    <location>
        <begin position="20"/>
        <end position="39"/>
    </location>
</feature>
<sequence>MSSLVHPPRVTAAAGWRTGVLTAVAVMLLAAFFLVPHALTHEGVHVGNVGRSFRQGMAVYWDSGGRDLPRQLDTTVGFWFRFHLVKAGVSALLLATAVLLGAVLWRSSRQRADRPGRMGIVLPGVLVSLLGPFALVGLVANVQGAAAPFASLLPLLTSGGGDGDVAADLPGIRRQVADFPTGRHSPALTMMVRDFALYHAVLAALATVVALALTGVCVVLWRRHRITHEVRSRRALKLAVATTASVAGIALVVAVANVASAAHPAEALAALLDGGW</sequence>
<evidence type="ECO:0000313" key="3">
    <source>
        <dbReference type="Proteomes" id="UP001183586"/>
    </source>
</evidence>
<accession>A0ABU2P2G2</accession>
<protein>
    <submittedName>
        <fullName evidence="2">Tat (Twin-arginine translocation) pathway signal sequence</fullName>
    </submittedName>
</protein>
<feature type="transmembrane region" description="Helical" evidence="1">
    <location>
        <begin position="196"/>
        <end position="223"/>
    </location>
</feature>
<keyword evidence="1" id="KW-0812">Transmembrane</keyword>